<dbReference type="SUPFAM" id="SSF52317">
    <property type="entry name" value="Class I glutamine amidotransferase-like"/>
    <property type="match status" value="1"/>
</dbReference>
<dbReference type="InterPro" id="IPR029062">
    <property type="entry name" value="Class_I_gatase-like"/>
</dbReference>
<evidence type="ECO:0000313" key="2">
    <source>
        <dbReference type="EMBL" id="KOH45377.1"/>
    </source>
</evidence>
<dbReference type="Pfam" id="PF00117">
    <property type="entry name" value="GATase"/>
    <property type="match status" value="1"/>
</dbReference>
<evidence type="ECO:0000313" key="3">
    <source>
        <dbReference type="Proteomes" id="UP000036958"/>
    </source>
</evidence>
<dbReference type="InterPro" id="IPR044992">
    <property type="entry name" value="ChyE-like"/>
</dbReference>
<dbReference type="GO" id="GO:0005829">
    <property type="term" value="C:cytosol"/>
    <property type="evidence" value="ECO:0007669"/>
    <property type="project" value="TreeGrafter"/>
</dbReference>
<keyword evidence="2" id="KW-0808">Transferase</keyword>
<keyword evidence="3" id="KW-1185">Reference proteome</keyword>
<feature type="domain" description="Glutamine amidotransferase" evidence="1">
    <location>
        <begin position="44"/>
        <end position="189"/>
    </location>
</feature>
<dbReference type="Gene3D" id="3.40.50.880">
    <property type="match status" value="1"/>
</dbReference>
<dbReference type="CDD" id="cd01741">
    <property type="entry name" value="GATase1_1"/>
    <property type="match status" value="1"/>
</dbReference>
<dbReference type="PANTHER" id="PTHR42695:SF5">
    <property type="entry name" value="GLUTAMINE AMIDOTRANSFERASE YLR126C-RELATED"/>
    <property type="match status" value="1"/>
</dbReference>
<accession>A0A0L8VB04</accession>
<dbReference type="FunFam" id="3.40.50.880:FF:000033">
    <property type="entry name" value="Glutamine amidotransferase class-I"/>
    <property type="match status" value="1"/>
</dbReference>
<name>A0A0L8VB04_9BACT</name>
<proteinExistence type="predicted"/>
<reference evidence="3" key="1">
    <citation type="submission" date="2015-07" db="EMBL/GenBank/DDBJ databases">
        <title>Genome sequencing of Sunxiuqinia dokdonensis strain SK.</title>
        <authorList>
            <person name="Ahn S."/>
            <person name="Kim B.-C."/>
        </authorList>
    </citation>
    <scope>NUCLEOTIDE SEQUENCE [LARGE SCALE GENOMIC DNA]</scope>
    <source>
        <strain evidence="3">SK</strain>
    </source>
</reference>
<dbReference type="GO" id="GO:0016740">
    <property type="term" value="F:transferase activity"/>
    <property type="evidence" value="ECO:0007669"/>
    <property type="project" value="UniProtKB-KW"/>
</dbReference>
<dbReference type="EMBL" id="LGIA01000144">
    <property type="protein sequence ID" value="KOH45377.1"/>
    <property type="molecule type" value="Genomic_DNA"/>
</dbReference>
<dbReference type="Proteomes" id="UP000036958">
    <property type="component" value="Unassembled WGS sequence"/>
</dbReference>
<organism evidence="2 3">
    <name type="scientific">Sunxiuqinia dokdonensis</name>
    <dbReference type="NCBI Taxonomy" id="1409788"/>
    <lineage>
        <taxon>Bacteria</taxon>
        <taxon>Pseudomonadati</taxon>
        <taxon>Bacteroidota</taxon>
        <taxon>Bacteroidia</taxon>
        <taxon>Marinilabiliales</taxon>
        <taxon>Prolixibacteraceae</taxon>
        <taxon>Sunxiuqinia</taxon>
    </lineage>
</organism>
<evidence type="ECO:0000259" key="1">
    <source>
        <dbReference type="Pfam" id="PF00117"/>
    </source>
</evidence>
<gene>
    <name evidence="2" type="ORF">NC99_18270</name>
</gene>
<dbReference type="PROSITE" id="PS51273">
    <property type="entry name" value="GATASE_TYPE_1"/>
    <property type="match status" value="1"/>
</dbReference>
<dbReference type="PANTHER" id="PTHR42695">
    <property type="entry name" value="GLUTAMINE AMIDOTRANSFERASE YLR126C-RELATED"/>
    <property type="match status" value="1"/>
</dbReference>
<dbReference type="STRING" id="1409788.NC99_18270"/>
<dbReference type="AlphaFoldDB" id="A0A0L8VB04"/>
<dbReference type="InterPro" id="IPR017926">
    <property type="entry name" value="GATASE"/>
</dbReference>
<protein>
    <submittedName>
        <fullName evidence="2">Amidotransferase</fullName>
    </submittedName>
</protein>
<comment type="caution">
    <text evidence="2">The sequence shown here is derived from an EMBL/GenBank/DDBJ whole genome shotgun (WGS) entry which is preliminary data.</text>
</comment>
<sequence length="243" mass="27771">MNNMKKQRIHCLQHVPFEGLGYIESWIKEKQHHLTYTHFYEDQYQLPALDQFDWLIVMGGPMGVYDFDQYPWLKAEKNFIEKAIFANKTVLGICLGSQLIASALGTKIFSNDQKEIGWFEVQLTPEGKRHFLFDGAPETFKVFHWHGDTYKLPEDATHLALSAACANQAFAYSDTVLGLQFHLEITPDSLHDMLEAGESDLITNTYVQSKQQILADQTSVTKNNELLIALLNKLDERSQSKLG</sequence>
<dbReference type="PATRIC" id="fig|1409788.3.peg.1893"/>